<feature type="domain" description="Asl1-like glycosyl hydrolase catalytic" evidence="3">
    <location>
        <begin position="166"/>
        <end position="394"/>
    </location>
</feature>
<feature type="region of interest" description="Disordered" evidence="1">
    <location>
        <begin position="133"/>
        <end position="162"/>
    </location>
</feature>
<dbReference type="GO" id="GO:0009277">
    <property type="term" value="C:fungal-type cell wall"/>
    <property type="evidence" value="ECO:0007669"/>
    <property type="project" value="TreeGrafter"/>
</dbReference>
<keyword evidence="4" id="KW-0378">Hydrolase</keyword>
<feature type="chain" id="PRO_5042268086" evidence="2">
    <location>
        <begin position="21"/>
        <end position="402"/>
    </location>
</feature>
<feature type="compositionally biased region" description="Low complexity" evidence="1">
    <location>
        <begin position="133"/>
        <end position="151"/>
    </location>
</feature>
<evidence type="ECO:0000313" key="4">
    <source>
        <dbReference type="EMBL" id="KAK1923405.1"/>
    </source>
</evidence>
<sequence>MQIITLLPLLALLAAPLTDARDHGAAGRRNVARHARHVRAADNIVANVARKEQLAQENPRAVRKVKRGANGCRVKGAAFTPSSNATASAVPVTSSVASVAAAQSSAASVAAAQNYVAQSSAAASSAAAPTSSSAAAPAQSSSTSNSGSNPSGNGGLTPNGIKAGASGTDTLELFGSHISWFWNYGSTRDSDSTNHIFVPTLWGNGQQGEQDSSRLWNFENMNWNPQYVQGFYEPDCLPPMSSAIDPAVAAPLWLSTVAPWKNKGALLISPGMCKQADEDWLTPFKNAIGDGAMWDITSIHINKVDMAGAKKDIDHYWNTYGKPIWVTEFACVDDQNGFTPCTDQGQINQYINDIVDLMENDSRIYAYSMSEGMGLGDVWPPYKDGQLTESGRTYLNAISKYH</sequence>
<dbReference type="AlphaFoldDB" id="A0AAD9CXF3"/>
<keyword evidence="2" id="KW-0732">Signal</keyword>
<evidence type="ECO:0000259" key="3">
    <source>
        <dbReference type="Pfam" id="PF11790"/>
    </source>
</evidence>
<dbReference type="PANTHER" id="PTHR34154:SF14">
    <property type="entry name" value="ASL1-LIKE GLYCOSYL HYDROLASE CATALYTIC DOMAIN-CONTAINING PROTEIN"/>
    <property type="match status" value="1"/>
</dbReference>
<dbReference type="EMBL" id="JAODAN010000006">
    <property type="protein sequence ID" value="KAK1923405.1"/>
    <property type="molecule type" value="Genomic_DNA"/>
</dbReference>
<feature type="signal peptide" evidence="2">
    <location>
        <begin position="1"/>
        <end position="20"/>
    </location>
</feature>
<comment type="caution">
    <text evidence="4">The sequence shown here is derived from an EMBL/GenBank/DDBJ whole genome shotgun (WGS) entry which is preliminary data.</text>
</comment>
<dbReference type="InterPro" id="IPR017853">
    <property type="entry name" value="GH"/>
</dbReference>
<dbReference type="InterPro" id="IPR024655">
    <property type="entry name" value="Asl1_glyco_hydro_catalytic"/>
</dbReference>
<organism evidence="4 5">
    <name type="scientific">Papiliotrema laurentii</name>
    <name type="common">Cryptococcus laurentii</name>
    <dbReference type="NCBI Taxonomy" id="5418"/>
    <lineage>
        <taxon>Eukaryota</taxon>
        <taxon>Fungi</taxon>
        <taxon>Dikarya</taxon>
        <taxon>Basidiomycota</taxon>
        <taxon>Agaricomycotina</taxon>
        <taxon>Tremellomycetes</taxon>
        <taxon>Tremellales</taxon>
        <taxon>Rhynchogastremaceae</taxon>
        <taxon>Papiliotrema</taxon>
    </lineage>
</organism>
<evidence type="ECO:0000313" key="5">
    <source>
        <dbReference type="Proteomes" id="UP001182556"/>
    </source>
</evidence>
<dbReference type="SUPFAM" id="SSF51445">
    <property type="entry name" value="(Trans)glycosidases"/>
    <property type="match status" value="1"/>
</dbReference>
<dbReference type="GO" id="GO:0016787">
    <property type="term" value="F:hydrolase activity"/>
    <property type="evidence" value="ECO:0007669"/>
    <property type="project" value="UniProtKB-KW"/>
</dbReference>
<dbReference type="InterPro" id="IPR053183">
    <property type="entry name" value="ASL1"/>
</dbReference>
<evidence type="ECO:0000256" key="2">
    <source>
        <dbReference type="SAM" id="SignalP"/>
    </source>
</evidence>
<dbReference type="PANTHER" id="PTHR34154">
    <property type="entry name" value="ALKALI-SENSITIVE LINKAGE PROTEIN 1"/>
    <property type="match status" value="1"/>
</dbReference>
<proteinExistence type="predicted"/>
<dbReference type="Pfam" id="PF11790">
    <property type="entry name" value="Glyco_hydro_cc"/>
    <property type="match status" value="1"/>
</dbReference>
<accession>A0AAD9CXF3</accession>
<reference evidence="4" key="1">
    <citation type="submission" date="2023-02" db="EMBL/GenBank/DDBJ databases">
        <title>Identification and recombinant expression of a fungal hydrolase from Papiliotrema laurentii that hydrolyzes apple cutin and clears colloidal polyester polyurethane.</title>
        <authorList>
            <consortium name="DOE Joint Genome Institute"/>
            <person name="Roman V.A."/>
            <person name="Bojanowski C."/>
            <person name="Crable B.R."/>
            <person name="Wagner D.N."/>
            <person name="Hung C.S."/>
            <person name="Nadeau L.J."/>
            <person name="Schratz L."/>
            <person name="Haridas S."/>
            <person name="Pangilinan J."/>
            <person name="Lipzen A."/>
            <person name="Na H."/>
            <person name="Yan M."/>
            <person name="Ng V."/>
            <person name="Grigoriev I.V."/>
            <person name="Spatafora J.W."/>
            <person name="Barlow D."/>
            <person name="Biffinger J."/>
            <person name="Kelley-Loughnane N."/>
            <person name="Varaljay V.A."/>
            <person name="Crookes-Goodson W.J."/>
        </authorList>
    </citation>
    <scope>NUCLEOTIDE SEQUENCE</scope>
    <source>
        <strain evidence="4">5307AH</strain>
    </source>
</reference>
<keyword evidence="5" id="KW-1185">Reference proteome</keyword>
<dbReference type="Proteomes" id="UP001182556">
    <property type="component" value="Unassembled WGS sequence"/>
</dbReference>
<name>A0AAD9CXF3_PAPLA</name>
<evidence type="ECO:0000256" key="1">
    <source>
        <dbReference type="SAM" id="MobiDB-lite"/>
    </source>
</evidence>
<gene>
    <name evidence="4" type="ORF">DB88DRAFT_439861</name>
</gene>
<protein>
    <submittedName>
        <fullName evidence="4">Glycosyl hydrolase catalytic core-domain-containing protein</fullName>
    </submittedName>
</protein>
<dbReference type="GO" id="GO:0071966">
    <property type="term" value="P:fungal-type cell wall polysaccharide metabolic process"/>
    <property type="evidence" value="ECO:0007669"/>
    <property type="project" value="TreeGrafter"/>
</dbReference>